<evidence type="ECO:0000313" key="2">
    <source>
        <dbReference type="Proteomes" id="UP000708208"/>
    </source>
</evidence>
<evidence type="ECO:0000313" key="1">
    <source>
        <dbReference type="EMBL" id="CAG7730590.1"/>
    </source>
</evidence>
<name>A0A8J2K0Q6_9HEXA</name>
<dbReference type="EMBL" id="CAJVCH010197003">
    <property type="protein sequence ID" value="CAG7730590.1"/>
    <property type="molecule type" value="Genomic_DNA"/>
</dbReference>
<sequence>LDEPTCSPKDIESGVLSWWKDRQAIYPH</sequence>
<organism evidence="1 2">
    <name type="scientific">Allacma fusca</name>
    <dbReference type="NCBI Taxonomy" id="39272"/>
    <lineage>
        <taxon>Eukaryota</taxon>
        <taxon>Metazoa</taxon>
        <taxon>Ecdysozoa</taxon>
        <taxon>Arthropoda</taxon>
        <taxon>Hexapoda</taxon>
        <taxon>Collembola</taxon>
        <taxon>Symphypleona</taxon>
        <taxon>Sminthuridae</taxon>
        <taxon>Allacma</taxon>
    </lineage>
</organism>
<dbReference type="Proteomes" id="UP000708208">
    <property type="component" value="Unassembled WGS sequence"/>
</dbReference>
<gene>
    <name evidence="1" type="ORF">AFUS01_LOCUS19220</name>
</gene>
<keyword evidence="2" id="KW-1185">Reference proteome</keyword>
<dbReference type="AlphaFoldDB" id="A0A8J2K0Q6"/>
<comment type="caution">
    <text evidence="1">The sequence shown here is derived from an EMBL/GenBank/DDBJ whole genome shotgun (WGS) entry which is preliminary data.</text>
</comment>
<protein>
    <submittedName>
        <fullName evidence="1">Uncharacterized protein</fullName>
    </submittedName>
</protein>
<feature type="non-terminal residue" evidence="1">
    <location>
        <position position="28"/>
    </location>
</feature>
<reference evidence="1" key="1">
    <citation type="submission" date="2021-06" db="EMBL/GenBank/DDBJ databases">
        <authorList>
            <person name="Hodson N. C."/>
            <person name="Mongue J. A."/>
            <person name="Jaron S. K."/>
        </authorList>
    </citation>
    <scope>NUCLEOTIDE SEQUENCE</scope>
</reference>
<proteinExistence type="predicted"/>
<feature type="non-terminal residue" evidence="1">
    <location>
        <position position="1"/>
    </location>
</feature>
<accession>A0A8J2K0Q6</accession>